<evidence type="ECO:0000313" key="1">
    <source>
        <dbReference type="EMBL" id="RDX75845.1"/>
    </source>
</evidence>
<protein>
    <submittedName>
        <fullName evidence="1">Uncharacterized protein</fullName>
    </submittedName>
</protein>
<keyword evidence="2" id="KW-1185">Reference proteome</keyword>
<feature type="non-terminal residue" evidence="1">
    <location>
        <position position="1"/>
    </location>
</feature>
<organism evidence="1 2">
    <name type="scientific">Mucuna pruriens</name>
    <name type="common">Velvet bean</name>
    <name type="synonym">Dolichos pruriens</name>
    <dbReference type="NCBI Taxonomy" id="157652"/>
    <lineage>
        <taxon>Eukaryota</taxon>
        <taxon>Viridiplantae</taxon>
        <taxon>Streptophyta</taxon>
        <taxon>Embryophyta</taxon>
        <taxon>Tracheophyta</taxon>
        <taxon>Spermatophyta</taxon>
        <taxon>Magnoliopsida</taxon>
        <taxon>eudicotyledons</taxon>
        <taxon>Gunneridae</taxon>
        <taxon>Pentapetalae</taxon>
        <taxon>rosids</taxon>
        <taxon>fabids</taxon>
        <taxon>Fabales</taxon>
        <taxon>Fabaceae</taxon>
        <taxon>Papilionoideae</taxon>
        <taxon>50 kb inversion clade</taxon>
        <taxon>NPAAA clade</taxon>
        <taxon>indigoferoid/millettioid clade</taxon>
        <taxon>Phaseoleae</taxon>
        <taxon>Mucuna</taxon>
    </lineage>
</organism>
<comment type="caution">
    <text evidence="1">The sequence shown here is derived from an EMBL/GenBank/DDBJ whole genome shotgun (WGS) entry which is preliminary data.</text>
</comment>
<evidence type="ECO:0000313" key="2">
    <source>
        <dbReference type="Proteomes" id="UP000257109"/>
    </source>
</evidence>
<name>A0A371FC25_MUCPR</name>
<sequence>MDGMITTRITKPLKNTSKLGQTMQRLDQIKDLEPLLSKDLEPNRILCTELAHIRIKPKPNPWLIRVDKPDKL</sequence>
<gene>
    <name evidence="1" type="ORF">CR513_44230</name>
</gene>
<proteinExistence type="predicted"/>
<dbReference type="AlphaFoldDB" id="A0A371FC25"/>
<dbReference type="Proteomes" id="UP000257109">
    <property type="component" value="Unassembled WGS sequence"/>
</dbReference>
<accession>A0A371FC25</accession>
<dbReference type="EMBL" id="QJKJ01009706">
    <property type="protein sequence ID" value="RDX75845.1"/>
    <property type="molecule type" value="Genomic_DNA"/>
</dbReference>
<reference evidence="1" key="1">
    <citation type="submission" date="2018-05" db="EMBL/GenBank/DDBJ databases">
        <title>Draft genome of Mucuna pruriens seed.</title>
        <authorList>
            <person name="Nnadi N.E."/>
            <person name="Vos R."/>
            <person name="Hasami M.H."/>
            <person name="Devisetty U.K."/>
            <person name="Aguiy J.C."/>
        </authorList>
    </citation>
    <scope>NUCLEOTIDE SEQUENCE [LARGE SCALE GENOMIC DNA]</scope>
    <source>
        <strain evidence="1">JCA_2017</strain>
    </source>
</reference>